<sequence length="202" mass="20870">MSSNRYKLKTMMGIVACALVAGGAAATTSLAQDKKEDRVAVSNEPGATTATYGNWVLQCVRTNGGAAGAAASEGKSCEVVQSIQVQGQPQPVAQIALGRLTKDSKLQVTVVLPVNITPSQTVRLSGNGKIGAEEKGSVELPWVRCIGGACLATAEPTPDFLATVRTAPEGKMRFVDANGQNVELPLSWTGISQALSALDKAS</sequence>
<reference evidence="2" key="1">
    <citation type="submission" date="2019-09" db="EMBL/GenBank/DDBJ databases">
        <title>Draft genome sequences of 48 bacterial type strains from the CCUG.</title>
        <authorList>
            <person name="Tunovic T."/>
            <person name="Pineiro-Iglesias B."/>
            <person name="Unosson C."/>
            <person name="Inganas E."/>
            <person name="Ohlen M."/>
            <person name="Cardew S."/>
            <person name="Jensie-Markopoulos S."/>
            <person name="Salva-Serra F."/>
            <person name="Jaen-Luchoro D."/>
            <person name="Karlsson R."/>
            <person name="Svensson-Stadler L."/>
            <person name="Chun J."/>
            <person name="Moore E."/>
        </authorList>
    </citation>
    <scope>NUCLEOTIDE SEQUENCE</scope>
    <source>
        <strain evidence="2">CCUG 50899</strain>
    </source>
</reference>
<organism evidence="2">
    <name type="scientific">Brucella pituitosa</name>
    <dbReference type="NCBI Taxonomy" id="571256"/>
    <lineage>
        <taxon>Bacteria</taxon>
        <taxon>Pseudomonadati</taxon>
        <taxon>Pseudomonadota</taxon>
        <taxon>Alphaproteobacteria</taxon>
        <taxon>Hyphomicrobiales</taxon>
        <taxon>Brucellaceae</taxon>
        <taxon>Brucella/Ochrobactrum group</taxon>
        <taxon>Brucella</taxon>
    </lineage>
</organism>
<dbReference type="Gene3D" id="2.60.40.1880">
    <property type="entry name" value="Invasion associated locus B (IalB) protein"/>
    <property type="match status" value="1"/>
</dbReference>
<name>A0A643ETP1_9HYPH</name>
<accession>A0A643ETP1</accession>
<proteinExistence type="predicted"/>
<dbReference type="RefSeq" id="WP_128094943.1">
    <property type="nucleotide sequence ID" value="NZ_JBHEEN010000016.1"/>
</dbReference>
<dbReference type="AlphaFoldDB" id="A0A643ETP1"/>
<protein>
    <submittedName>
        <fullName evidence="2">Invasion protein</fullName>
    </submittedName>
</protein>
<keyword evidence="1" id="KW-0732">Signal</keyword>
<dbReference type="Pfam" id="PF06776">
    <property type="entry name" value="IalB"/>
    <property type="match status" value="1"/>
</dbReference>
<evidence type="ECO:0000256" key="1">
    <source>
        <dbReference type="SAM" id="SignalP"/>
    </source>
</evidence>
<comment type="caution">
    <text evidence="2">The sequence shown here is derived from an EMBL/GenBank/DDBJ whole genome shotgun (WGS) entry which is preliminary data.</text>
</comment>
<feature type="chain" id="PRO_5024859861" evidence="1">
    <location>
        <begin position="32"/>
        <end position="202"/>
    </location>
</feature>
<feature type="signal peptide" evidence="1">
    <location>
        <begin position="1"/>
        <end position="31"/>
    </location>
</feature>
<gene>
    <name evidence="2" type="ORF">F7Q93_22235</name>
</gene>
<evidence type="ECO:0000313" key="2">
    <source>
        <dbReference type="EMBL" id="KAB0566159.1"/>
    </source>
</evidence>
<dbReference type="InterPro" id="IPR038696">
    <property type="entry name" value="IalB_sf"/>
</dbReference>
<dbReference type="InterPro" id="IPR010642">
    <property type="entry name" value="Invasion_prot_B"/>
</dbReference>
<dbReference type="EMBL" id="VZPE01000014">
    <property type="protein sequence ID" value="KAB0566159.1"/>
    <property type="molecule type" value="Genomic_DNA"/>
</dbReference>